<proteinExistence type="predicted"/>
<evidence type="ECO:0000313" key="1">
    <source>
        <dbReference type="EMBL" id="CAB4159502.1"/>
    </source>
</evidence>
<reference evidence="1" key="1">
    <citation type="submission" date="2020-04" db="EMBL/GenBank/DDBJ databases">
        <authorList>
            <person name="Chiriac C."/>
            <person name="Salcher M."/>
            <person name="Ghai R."/>
            <person name="Kavagutti S V."/>
        </authorList>
    </citation>
    <scope>NUCLEOTIDE SEQUENCE</scope>
</reference>
<dbReference type="EMBL" id="LR796670">
    <property type="protein sequence ID" value="CAB4159502.1"/>
    <property type="molecule type" value="Genomic_DNA"/>
</dbReference>
<sequence>MILLNRLVEEFGANTMQRDPLDIVVNPDIQRGGALMFYTGGSGQVPTHWNNSPFLSGGRLTSAFGANPRMSATKRVMRFEDFMKSKEEIATNK</sequence>
<gene>
    <name evidence="1" type="ORF">UFOVP699_238</name>
</gene>
<accession>A0A6J5NLD2</accession>
<organism evidence="1">
    <name type="scientific">uncultured Caudovirales phage</name>
    <dbReference type="NCBI Taxonomy" id="2100421"/>
    <lineage>
        <taxon>Viruses</taxon>
        <taxon>Duplodnaviria</taxon>
        <taxon>Heunggongvirae</taxon>
        <taxon>Uroviricota</taxon>
        <taxon>Caudoviricetes</taxon>
        <taxon>Peduoviridae</taxon>
        <taxon>Maltschvirus</taxon>
        <taxon>Maltschvirus maltsch</taxon>
    </lineage>
</organism>
<name>A0A6J5NLD2_9CAUD</name>
<protein>
    <submittedName>
        <fullName evidence="1">Uncharacterized protein</fullName>
    </submittedName>
</protein>